<feature type="compositionally biased region" description="Polar residues" evidence="1">
    <location>
        <begin position="252"/>
        <end position="263"/>
    </location>
</feature>
<feature type="chain" id="PRO_5021932596" evidence="3">
    <location>
        <begin position="25"/>
        <end position="274"/>
    </location>
</feature>
<feature type="transmembrane region" description="Helical" evidence="2">
    <location>
        <begin position="128"/>
        <end position="148"/>
    </location>
</feature>
<reference evidence="4 5" key="1">
    <citation type="submission" date="2019-07" db="EMBL/GenBank/DDBJ databases">
        <title>Whole genome shotgun sequence of Thiobacillus plumbophilus NBRC 107929.</title>
        <authorList>
            <person name="Hosoyama A."/>
            <person name="Uohara A."/>
            <person name="Ohji S."/>
            <person name="Ichikawa N."/>
        </authorList>
    </citation>
    <scope>NUCLEOTIDE SEQUENCE [LARGE SCALE GENOMIC DNA]</scope>
    <source>
        <strain evidence="4 5">NBRC 107929</strain>
    </source>
</reference>
<keyword evidence="2" id="KW-1133">Transmembrane helix</keyword>
<dbReference type="InterPro" id="IPR011990">
    <property type="entry name" value="TPR-like_helical_dom_sf"/>
</dbReference>
<feature type="region of interest" description="Disordered" evidence="1">
    <location>
        <begin position="226"/>
        <end position="274"/>
    </location>
</feature>
<organism evidence="4 5">
    <name type="scientific">Sulfuriferula plumbiphila</name>
    <dbReference type="NCBI Taxonomy" id="171865"/>
    <lineage>
        <taxon>Bacteria</taxon>
        <taxon>Pseudomonadati</taxon>
        <taxon>Pseudomonadota</taxon>
        <taxon>Betaproteobacteria</taxon>
        <taxon>Nitrosomonadales</taxon>
        <taxon>Sulfuricellaceae</taxon>
        <taxon>Sulfuriferula</taxon>
    </lineage>
</organism>
<dbReference type="AlphaFoldDB" id="A0A512L8U1"/>
<sequence>MLRKAIPAFVLLACVAAFGGSACAADAPTLHQVYQAAQAGKLDEAQGMMEKVIQEHPNSGKAHFVEAEILARQGRLGKAEAELNTAERLEPGLPFAKPQAVQELKARIAASHRSQSTMNGGPAETAAGFPWGLLLLGIGSIVLITLLVRAMTARNNVPMAGTNPAGTPGPTGQPYMGGGVTPMAPAGGGIGSSIVSGLATGAAVGAGMVAGEALVHHFMDGNKSGTNSAVTASDSPDSSSDNMGGADFGIADNSSWDDNSNVADNMDGGGDDWS</sequence>
<dbReference type="Gene3D" id="1.25.40.10">
    <property type="entry name" value="Tetratricopeptide repeat domain"/>
    <property type="match status" value="1"/>
</dbReference>
<feature type="compositionally biased region" description="Polar residues" evidence="1">
    <location>
        <begin position="226"/>
        <end position="242"/>
    </location>
</feature>
<keyword evidence="2" id="KW-0812">Transmembrane</keyword>
<evidence type="ECO:0000313" key="4">
    <source>
        <dbReference type="EMBL" id="GEP30908.1"/>
    </source>
</evidence>
<comment type="caution">
    <text evidence="4">The sequence shown here is derived from an EMBL/GenBank/DDBJ whole genome shotgun (WGS) entry which is preliminary data.</text>
</comment>
<dbReference type="PROSITE" id="PS51257">
    <property type="entry name" value="PROKAR_LIPOPROTEIN"/>
    <property type="match status" value="1"/>
</dbReference>
<feature type="signal peptide" evidence="3">
    <location>
        <begin position="1"/>
        <end position="24"/>
    </location>
</feature>
<name>A0A512L8U1_9PROT</name>
<evidence type="ECO:0000313" key="5">
    <source>
        <dbReference type="Proteomes" id="UP000321337"/>
    </source>
</evidence>
<dbReference type="Pfam" id="PF14559">
    <property type="entry name" value="TPR_19"/>
    <property type="match status" value="1"/>
</dbReference>
<keyword evidence="3" id="KW-0732">Signal</keyword>
<proteinExistence type="predicted"/>
<evidence type="ECO:0000256" key="1">
    <source>
        <dbReference type="SAM" id="MobiDB-lite"/>
    </source>
</evidence>
<dbReference type="Proteomes" id="UP000321337">
    <property type="component" value="Unassembled WGS sequence"/>
</dbReference>
<dbReference type="OrthoDB" id="5298822at2"/>
<protein>
    <submittedName>
        <fullName evidence="4">Uncharacterized protein</fullName>
    </submittedName>
</protein>
<evidence type="ECO:0000256" key="3">
    <source>
        <dbReference type="SAM" id="SignalP"/>
    </source>
</evidence>
<keyword evidence="2" id="KW-0472">Membrane</keyword>
<accession>A0A512L8U1</accession>
<dbReference type="SUPFAM" id="SSF48452">
    <property type="entry name" value="TPR-like"/>
    <property type="match status" value="1"/>
</dbReference>
<evidence type="ECO:0000256" key="2">
    <source>
        <dbReference type="SAM" id="Phobius"/>
    </source>
</evidence>
<dbReference type="EMBL" id="BKAD01000020">
    <property type="protein sequence ID" value="GEP30908.1"/>
    <property type="molecule type" value="Genomic_DNA"/>
</dbReference>
<gene>
    <name evidence="4" type="ORF">TPL01_20460</name>
</gene>
<keyword evidence="5" id="KW-1185">Reference proteome</keyword>